<keyword evidence="2" id="KW-1185">Reference proteome</keyword>
<reference evidence="1" key="2">
    <citation type="submission" date="2018-10" db="UniProtKB">
        <authorList>
            <consortium name="EnsemblPlants"/>
        </authorList>
    </citation>
    <scope>IDENTIFICATION</scope>
</reference>
<evidence type="ECO:0000313" key="1">
    <source>
        <dbReference type="EnsemblPlants" id="TraesCS5A02G048700.1.cds1"/>
    </source>
</evidence>
<evidence type="ECO:0000313" key="2">
    <source>
        <dbReference type="Proteomes" id="UP000019116"/>
    </source>
</evidence>
<dbReference type="AlphaFoldDB" id="A0A3B6KBF8"/>
<protein>
    <submittedName>
        <fullName evidence="1">Uncharacterized protein</fullName>
    </submittedName>
</protein>
<organism evidence="1">
    <name type="scientific">Triticum aestivum</name>
    <name type="common">Wheat</name>
    <dbReference type="NCBI Taxonomy" id="4565"/>
    <lineage>
        <taxon>Eukaryota</taxon>
        <taxon>Viridiplantae</taxon>
        <taxon>Streptophyta</taxon>
        <taxon>Embryophyta</taxon>
        <taxon>Tracheophyta</taxon>
        <taxon>Spermatophyta</taxon>
        <taxon>Magnoliopsida</taxon>
        <taxon>Liliopsida</taxon>
        <taxon>Poales</taxon>
        <taxon>Poaceae</taxon>
        <taxon>BOP clade</taxon>
        <taxon>Pooideae</taxon>
        <taxon>Triticodae</taxon>
        <taxon>Triticeae</taxon>
        <taxon>Triticinae</taxon>
        <taxon>Triticum</taxon>
    </lineage>
</organism>
<accession>A0A3B6KBF8</accession>
<dbReference type="Gramene" id="TraesCS5A02G048700.1">
    <property type="protein sequence ID" value="TraesCS5A02G048700.1.cds1"/>
    <property type="gene ID" value="TraesCS5A02G048700"/>
</dbReference>
<dbReference type="EnsemblPlants" id="TraesCS5A02G048700.1">
    <property type="protein sequence ID" value="TraesCS5A02G048700.1.cds1"/>
    <property type="gene ID" value="TraesCS5A02G048700"/>
</dbReference>
<dbReference type="Gramene" id="TraesCS5A03G0124600.1">
    <property type="protein sequence ID" value="TraesCS5A03G0124600.1.CDS1"/>
    <property type="gene ID" value="TraesCS5A03G0124600"/>
</dbReference>
<reference evidence="1" key="1">
    <citation type="submission" date="2018-08" db="EMBL/GenBank/DDBJ databases">
        <authorList>
            <person name="Rossello M."/>
        </authorList>
    </citation>
    <scope>NUCLEOTIDE SEQUENCE [LARGE SCALE GENOMIC DNA]</scope>
    <source>
        <strain evidence="1">cv. Chinese Spring</strain>
    </source>
</reference>
<proteinExistence type="predicted"/>
<dbReference type="Gramene" id="TraesRN5A0100127100.1">
    <property type="protein sequence ID" value="TraesRN5A0100127100.1"/>
    <property type="gene ID" value="TraesRN5A0100127100"/>
</dbReference>
<sequence>MSTCLNHTVQYISIYARLNESSNRCHFAYNVPATLVLICVMLPGKSFASPKSDILGLRSLSSRMLLALMSRWTICGRISSCRYVRPSATPMQIFALVLQSNRILLWALPEEHHDKPGGSENEFTSDLKF</sequence>
<name>A0A3B6KBF8_WHEAT</name>
<dbReference type="Proteomes" id="UP000019116">
    <property type="component" value="Chromosome 5A"/>
</dbReference>